<dbReference type="EMBL" id="ML976615">
    <property type="protein sequence ID" value="KAF1847624.1"/>
    <property type="molecule type" value="Genomic_DNA"/>
</dbReference>
<comment type="caution">
    <text evidence="1">The sequence shown here is derived from an EMBL/GenBank/DDBJ whole genome shotgun (WGS) entry which is preliminary data.</text>
</comment>
<evidence type="ECO:0000313" key="2">
    <source>
        <dbReference type="Proteomes" id="UP000800039"/>
    </source>
</evidence>
<evidence type="ECO:0000313" key="1">
    <source>
        <dbReference type="EMBL" id="KAF1847624.1"/>
    </source>
</evidence>
<dbReference type="Proteomes" id="UP000800039">
    <property type="component" value="Unassembled WGS sequence"/>
</dbReference>
<organism evidence="1 2">
    <name type="scientific">Cucurbitaria berberidis CBS 394.84</name>
    <dbReference type="NCBI Taxonomy" id="1168544"/>
    <lineage>
        <taxon>Eukaryota</taxon>
        <taxon>Fungi</taxon>
        <taxon>Dikarya</taxon>
        <taxon>Ascomycota</taxon>
        <taxon>Pezizomycotina</taxon>
        <taxon>Dothideomycetes</taxon>
        <taxon>Pleosporomycetidae</taxon>
        <taxon>Pleosporales</taxon>
        <taxon>Pleosporineae</taxon>
        <taxon>Cucurbitariaceae</taxon>
        <taxon>Cucurbitaria</taxon>
    </lineage>
</organism>
<dbReference type="OrthoDB" id="3801489at2759"/>
<dbReference type="AlphaFoldDB" id="A0A9P4LAX1"/>
<name>A0A9P4LAX1_9PLEO</name>
<dbReference type="GeneID" id="63853827"/>
<dbReference type="RefSeq" id="XP_040790187.1">
    <property type="nucleotide sequence ID" value="XM_040936577.1"/>
</dbReference>
<gene>
    <name evidence="1" type="ORF">K460DRAFT_402959</name>
</gene>
<accession>A0A9P4LAX1</accession>
<proteinExistence type="predicted"/>
<keyword evidence="2" id="KW-1185">Reference proteome</keyword>
<reference evidence="1" key="1">
    <citation type="submission" date="2020-01" db="EMBL/GenBank/DDBJ databases">
        <authorList>
            <consortium name="DOE Joint Genome Institute"/>
            <person name="Haridas S."/>
            <person name="Albert R."/>
            <person name="Binder M."/>
            <person name="Bloem J."/>
            <person name="Labutti K."/>
            <person name="Salamov A."/>
            <person name="Andreopoulos B."/>
            <person name="Baker S.E."/>
            <person name="Barry K."/>
            <person name="Bills G."/>
            <person name="Bluhm B.H."/>
            <person name="Cannon C."/>
            <person name="Castanera R."/>
            <person name="Culley D.E."/>
            <person name="Daum C."/>
            <person name="Ezra D."/>
            <person name="Gonzalez J.B."/>
            <person name="Henrissat B."/>
            <person name="Kuo A."/>
            <person name="Liang C."/>
            <person name="Lipzen A."/>
            <person name="Lutzoni F."/>
            <person name="Magnuson J."/>
            <person name="Mondo S."/>
            <person name="Nolan M."/>
            <person name="Ohm R."/>
            <person name="Pangilinan J."/>
            <person name="Park H.-J."/>
            <person name="Ramirez L."/>
            <person name="Alfaro M."/>
            <person name="Sun H."/>
            <person name="Tritt A."/>
            <person name="Yoshinaga Y."/>
            <person name="Zwiers L.-H."/>
            <person name="Turgeon B.G."/>
            <person name="Goodwin S.B."/>
            <person name="Spatafora J.W."/>
            <person name="Crous P.W."/>
            <person name="Grigoriev I.V."/>
        </authorList>
    </citation>
    <scope>NUCLEOTIDE SEQUENCE</scope>
    <source>
        <strain evidence="1">CBS 394.84</strain>
    </source>
</reference>
<protein>
    <submittedName>
        <fullName evidence="1">Uncharacterized protein</fullName>
    </submittedName>
</protein>
<sequence>MADNEIAVDEIAGNETAAVNDPHATSVVPRLLTIPRELRDKIYAYLHQSFTISWGWTHTHPPAHFSVTFNLEIENAPQPSVLLTHTRLHDEYLEALSHRNLSAAVYVQSRPAYIESLSRLVKLNPELTMHSKKDDEAMAHLRYVIILFDCNNANVGNLAPGSTFWGEDGMQAFATALLLKAPHLSALHIALQYQPARGLEKAIHSDTTFRSGSFLHPPPPFIAGIPLVQRAEGYRLYYCNKALNGALWNYQIVQVGCYTYHRDVHKKPMGWAPRNILDAWELTSHHEAINEPTMNTFNNLLPTMMREWRTKVGHEAAKAWFPAGACKSGMEDGWKSFDGEWVI</sequence>